<gene>
    <name evidence="13" type="ORF">P343_13475</name>
</gene>
<sequence>MIKNRIPNHYLLLFSWIVAIVATGGSLFFSQIMHLVPCTLCWYQRILMYPLVISLGIAYLMNDFSIRKYILPVSCLGFILACYHYIIQMLPQFNAVRFCSPSNPCAVKDFSIFGFITIPFMSAVAFLLITLIMMLVKSDSEELKASGSESEISLRG</sequence>
<feature type="transmembrane region" description="Helical" evidence="12">
    <location>
        <begin position="69"/>
        <end position="90"/>
    </location>
</feature>
<comment type="subcellular location">
    <subcellularLocation>
        <location evidence="1">Membrane</location>
        <topology evidence="1">Multi-pass membrane protein</topology>
    </subcellularLocation>
</comment>
<comment type="similarity">
    <text evidence="2">Belongs to the DsbB family. BdbC subfamily.</text>
</comment>
<dbReference type="OrthoDB" id="158402at2"/>
<keyword evidence="8 12" id="KW-0472">Membrane</keyword>
<comment type="caution">
    <text evidence="13">The sequence shown here is derived from an EMBL/GenBank/DDBJ whole genome shotgun (WGS) entry which is preliminary data.</text>
</comment>
<dbReference type="PIRSF" id="PIRSF036659">
    <property type="entry name" value="BdbC"/>
    <property type="match status" value="1"/>
</dbReference>
<keyword evidence="4 12" id="KW-0812">Transmembrane</keyword>
<dbReference type="HAMAP" id="MF_00287">
    <property type="entry name" value="BdbC"/>
    <property type="match status" value="1"/>
</dbReference>
<dbReference type="GO" id="GO:0016020">
    <property type="term" value="C:membrane"/>
    <property type="evidence" value="ECO:0007669"/>
    <property type="project" value="UniProtKB-SubCell"/>
</dbReference>
<keyword evidence="14" id="KW-1185">Reference proteome</keyword>
<dbReference type="PANTHER" id="PTHR43469:SF1">
    <property type="entry name" value="SPBETA PROPHAGE-DERIVED DISULFIDE BOND FORMATION PROTEIN B"/>
    <property type="match status" value="1"/>
</dbReference>
<dbReference type="InterPro" id="IPR023380">
    <property type="entry name" value="DsbB-like_sf"/>
</dbReference>
<dbReference type="Gene3D" id="1.20.1550.10">
    <property type="entry name" value="DsbB-like"/>
    <property type="match status" value="1"/>
</dbReference>
<feature type="transmembrane region" description="Helical" evidence="12">
    <location>
        <begin position="12"/>
        <end position="36"/>
    </location>
</feature>
<keyword evidence="6 12" id="KW-1133">Transmembrane helix</keyword>
<evidence type="ECO:0000256" key="2">
    <source>
        <dbReference type="ARBA" id="ARBA00007602"/>
    </source>
</evidence>
<evidence type="ECO:0000256" key="7">
    <source>
        <dbReference type="ARBA" id="ARBA00023002"/>
    </source>
</evidence>
<dbReference type="GO" id="GO:0015035">
    <property type="term" value="F:protein-disulfide reductase activity"/>
    <property type="evidence" value="ECO:0007669"/>
    <property type="project" value="InterPro"/>
</dbReference>
<evidence type="ECO:0000256" key="9">
    <source>
        <dbReference type="ARBA" id="ARBA00023157"/>
    </source>
</evidence>
<dbReference type="InterPro" id="IPR012187">
    <property type="entry name" value="Disulphide_bond_form_BdbC"/>
</dbReference>
<feature type="transmembrane region" description="Helical" evidence="12">
    <location>
        <begin position="42"/>
        <end position="62"/>
    </location>
</feature>
<evidence type="ECO:0000256" key="12">
    <source>
        <dbReference type="SAM" id="Phobius"/>
    </source>
</evidence>
<dbReference type="AlphaFoldDB" id="V6IVI2"/>
<keyword evidence="5" id="KW-0249">Electron transport</keyword>
<keyword evidence="11" id="KW-0676">Redox-active center</keyword>
<evidence type="ECO:0000256" key="6">
    <source>
        <dbReference type="ARBA" id="ARBA00022989"/>
    </source>
</evidence>
<keyword evidence="9" id="KW-1015">Disulfide bond</keyword>
<evidence type="ECO:0000256" key="4">
    <source>
        <dbReference type="ARBA" id="ARBA00022692"/>
    </source>
</evidence>
<evidence type="ECO:0000256" key="5">
    <source>
        <dbReference type="ARBA" id="ARBA00022982"/>
    </source>
</evidence>
<dbReference type="Pfam" id="PF02600">
    <property type="entry name" value="DsbB"/>
    <property type="match status" value="1"/>
</dbReference>
<evidence type="ECO:0000256" key="11">
    <source>
        <dbReference type="ARBA" id="ARBA00023284"/>
    </source>
</evidence>
<evidence type="ECO:0000256" key="10">
    <source>
        <dbReference type="ARBA" id="ARBA00023186"/>
    </source>
</evidence>
<reference evidence="13 14" key="1">
    <citation type="journal article" date="2013" name="Genome Announc.">
        <title>Genome Sequence of Sporolactobacillus laevolacticus DSM442, an Efficient Polymer-Grade D-Lactate Producer from Agricultural Waste Cottonseed as a Nitrogen Source.</title>
        <authorList>
            <person name="Wang H."/>
            <person name="Wang L."/>
            <person name="Ju J."/>
            <person name="Yu B."/>
            <person name="Ma Y."/>
        </authorList>
    </citation>
    <scope>NUCLEOTIDE SEQUENCE [LARGE SCALE GENOMIC DNA]</scope>
    <source>
        <strain evidence="13 14">DSM 442</strain>
    </source>
</reference>
<protein>
    <submittedName>
        <fullName evidence="13">2-oxoglutarate dehydrogenase</fullName>
    </submittedName>
</protein>
<proteinExistence type="inferred from homology"/>
<feature type="transmembrane region" description="Helical" evidence="12">
    <location>
        <begin position="110"/>
        <end position="136"/>
    </location>
</feature>
<dbReference type="NCBIfam" id="NF002849">
    <property type="entry name" value="PRK03113.1"/>
    <property type="match status" value="1"/>
</dbReference>
<dbReference type="SUPFAM" id="SSF158442">
    <property type="entry name" value="DsbB-like"/>
    <property type="match status" value="1"/>
</dbReference>
<evidence type="ECO:0000256" key="1">
    <source>
        <dbReference type="ARBA" id="ARBA00004141"/>
    </source>
</evidence>
<organism evidence="13 14">
    <name type="scientific">Sporolactobacillus laevolacticus DSM 442</name>
    <dbReference type="NCBI Taxonomy" id="1395513"/>
    <lineage>
        <taxon>Bacteria</taxon>
        <taxon>Bacillati</taxon>
        <taxon>Bacillota</taxon>
        <taxon>Bacilli</taxon>
        <taxon>Bacillales</taxon>
        <taxon>Sporolactobacillaceae</taxon>
        <taxon>Sporolactobacillus</taxon>
    </lineage>
</organism>
<dbReference type="STRING" id="1395513.P343_13475"/>
<dbReference type="PANTHER" id="PTHR43469">
    <property type="entry name" value="DISULFIDE FORMATION PROTEIN-RELATED"/>
    <property type="match status" value="1"/>
</dbReference>
<dbReference type="PATRIC" id="fig|1395513.3.peg.2734"/>
<keyword evidence="3" id="KW-0813">Transport</keyword>
<accession>V6IVI2</accession>
<keyword evidence="7" id="KW-0560">Oxidoreductase</keyword>
<dbReference type="eggNOG" id="COG1495">
    <property type="taxonomic scope" value="Bacteria"/>
</dbReference>
<keyword evidence="10" id="KW-0143">Chaperone</keyword>
<evidence type="ECO:0000256" key="3">
    <source>
        <dbReference type="ARBA" id="ARBA00022448"/>
    </source>
</evidence>
<dbReference type="Proteomes" id="UP000018296">
    <property type="component" value="Unassembled WGS sequence"/>
</dbReference>
<evidence type="ECO:0000256" key="8">
    <source>
        <dbReference type="ARBA" id="ARBA00023136"/>
    </source>
</evidence>
<evidence type="ECO:0000313" key="13">
    <source>
        <dbReference type="EMBL" id="EST11218.1"/>
    </source>
</evidence>
<dbReference type="EMBL" id="AWTC01000013">
    <property type="protein sequence ID" value="EST11218.1"/>
    <property type="molecule type" value="Genomic_DNA"/>
</dbReference>
<dbReference type="GO" id="GO:0006457">
    <property type="term" value="P:protein folding"/>
    <property type="evidence" value="ECO:0007669"/>
    <property type="project" value="InterPro"/>
</dbReference>
<dbReference type="RefSeq" id="WP_023510929.1">
    <property type="nucleotide sequence ID" value="NZ_AWTC01000013.1"/>
</dbReference>
<evidence type="ECO:0000313" key="14">
    <source>
        <dbReference type="Proteomes" id="UP000018296"/>
    </source>
</evidence>
<name>V6IVI2_9BACL</name>
<dbReference type="InterPro" id="IPR003752">
    <property type="entry name" value="DiS_bond_form_DsbB/BdbC"/>
</dbReference>